<dbReference type="RefSeq" id="WP_056942652.1">
    <property type="nucleotide sequence ID" value="NZ_AZCX01000005.1"/>
</dbReference>
<gene>
    <name evidence="3" type="ORF">FC96_GL002153</name>
</gene>
<proteinExistence type="predicted"/>
<dbReference type="GO" id="GO:0009228">
    <property type="term" value="P:thiamine biosynthetic process"/>
    <property type="evidence" value="ECO:0007669"/>
    <property type="project" value="UniProtKB-KW"/>
</dbReference>
<dbReference type="Gene3D" id="3.40.1190.20">
    <property type="match status" value="1"/>
</dbReference>
<dbReference type="EMBL" id="AZCX01000005">
    <property type="protein sequence ID" value="KRK47948.1"/>
    <property type="molecule type" value="Genomic_DNA"/>
</dbReference>
<dbReference type="GO" id="GO:0005829">
    <property type="term" value="C:cytosol"/>
    <property type="evidence" value="ECO:0007669"/>
    <property type="project" value="TreeGrafter"/>
</dbReference>
<dbReference type="PATRIC" id="fig|1302272.5.peg.2202"/>
<evidence type="ECO:0000259" key="2">
    <source>
        <dbReference type="Pfam" id="PF08543"/>
    </source>
</evidence>
<dbReference type="SUPFAM" id="SSF53613">
    <property type="entry name" value="Ribokinase-like"/>
    <property type="match status" value="1"/>
</dbReference>
<dbReference type="InterPro" id="IPR013749">
    <property type="entry name" value="PM/HMP-P_kinase-1"/>
</dbReference>
<dbReference type="STRING" id="1302272.FC96_GL002153"/>
<keyword evidence="4" id="KW-1185">Reference proteome</keyword>
<evidence type="ECO:0000256" key="1">
    <source>
        <dbReference type="ARBA" id="ARBA00022977"/>
    </source>
</evidence>
<name>A0A0R1HN45_9LACO</name>
<dbReference type="GO" id="GO:0008972">
    <property type="term" value="F:phosphomethylpyrimidine kinase activity"/>
    <property type="evidence" value="ECO:0007669"/>
    <property type="project" value="TreeGrafter"/>
</dbReference>
<dbReference type="AlphaFoldDB" id="A0A0R1HN45"/>
<keyword evidence="1" id="KW-0784">Thiamine biosynthesis</keyword>
<dbReference type="GO" id="GO:0008902">
    <property type="term" value="F:hydroxymethylpyrimidine kinase activity"/>
    <property type="evidence" value="ECO:0007669"/>
    <property type="project" value="TreeGrafter"/>
</dbReference>
<accession>A0A0R1HN45</accession>
<protein>
    <submittedName>
        <fullName evidence="3">Pyridoxal kinase</fullName>
    </submittedName>
</protein>
<dbReference type="PANTHER" id="PTHR20858:SF17">
    <property type="entry name" value="HYDROXYMETHYLPYRIMIDINE_PHOSPHOMETHYLPYRIMIDINE KINASE THI20-RELATED"/>
    <property type="match status" value="1"/>
</dbReference>
<sequence>MVPVTPLIVAQDLSAVGRLSMTAALPVYAAAQVPVAALPTTLLSTQTEGFGQPVKVDSQQWLRDCFAHWRRAKLSFSGAVVGYLGDERTISALSAQLEMLALPQVVIDPVMADGGGLYPGLPMTYPEALVPLLNQATVMTPNWTELQFLTGGSASAHPTIAEVIARIDRLRTRFSNVNQVVITGVPNQNRVLTVFDDHHRWDVAATDRIAGHYYGAGDVFTAVLASALWHGNTLAEAVFTAVDATTTSILATRDSGIEPRFGMQLGAALTQVQQKIKPSDR</sequence>
<dbReference type="Pfam" id="PF08543">
    <property type="entry name" value="Phos_pyr_kin"/>
    <property type="match status" value="1"/>
</dbReference>
<dbReference type="PANTHER" id="PTHR20858">
    <property type="entry name" value="PHOSPHOMETHYLPYRIMIDINE KINASE"/>
    <property type="match status" value="1"/>
</dbReference>
<reference evidence="3 4" key="1">
    <citation type="journal article" date="2015" name="Genome Announc.">
        <title>Expanding the biotechnology potential of lactobacilli through comparative genomics of 213 strains and associated genera.</title>
        <authorList>
            <person name="Sun Z."/>
            <person name="Harris H.M."/>
            <person name="McCann A."/>
            <person name="Guo C."/>
            <person name="Argimon S."/>
            <person name="Zhang W."/>
            <person name="Yang X."/>
            <person name="Jeffery I.B."/>
            <person name="Cooney J.C."/>
            <person name="Kagawa T.F."/>
            <person name="Liu W."/>
            <person name="Song Y."/>
            <person name="Salvetti E."/>
            <person name="Wrobel A."/>
            <person name="Rasinkangas P."/>
            <person name="Parkhill J."/>
            <person name="Rea M.C."/>
            <person name="O'Sullivan O."/>
            <person name="Ritari J."/>
            <person name="Douillard F.P."/>
            <person name="Paul Ross R."/>
            <person name="Yang R."/>
            <person name="Briner A.E."/>
            <person name="Felis G.E."/>
            <person name="de Vos W.M."/>
            <person name="Barrangou R."/>
            <person name="Klaenhammer T.R."/>
            <person name="Caufield P.W."/>
            <person name="Cui Y."/>
            <person name="Zhang H."/>
            <person name="O'Toole P.W."/>
        </authorList>
    </citation>
    <scope>NUCLEOTIDE SEQUENCE [LARGE SCALE GENOMIC DNA]</scope>
    <source>
        <strain evidence="3 4">JCM 15530</strain>
    </source>
</reference>
<comment type="caution">
    <text evidence="3">The sequence shown here is derived from an EMBL/GenBank/DDBJ whole genome shotgun (WGS) entry which is preliminary data.</text>
</comment>
<keyword evidence="3" id="KW-0808">Transferase</keyword>
<dbReference type="InterPro" id="IPR029056">
    <property type="entry name" value="Ribokinase-like"/>
</dbReference>
<evidence type="ECO:0000313" key="3">
    <source>
        <dbReference type="EMBL" id="KRK47948.1"/>
    </source>
</evidence>
<organism evidence="3 4">
    <name type="scientific">Secundilactobacillus kimchicus JCM 15530</name>
    <dbReference type="NCBI Taxonomy" id="1302272"/>
    <lineage>
        <taxon>Bacteria</taxon>
        <taxon>Bacillati</taxon>
        <taxon>Bacillota</taxon>
        <taxon>Bacilli</taxon>
        <taxon>Lactobacillales</taxon>
        <taxon>Lactobacillaceae</taxon>
        <taxon>Secundilactobacillus</taxon>
    </lineage>
</organism>
<feature type="domain" description="Pyridoxamine kinase/Phosphomethylpyrimidine kinase" evidence="2">
    <location>
        <begin position="41"/>
        <end position="251"/>
    </location>
</feature>
<keyword evidence="3" id="KW-0418">Kinase</keyword>
<evidence type="ECO:0000313" key="4">
    <source>
        <dbReference type="Proteomes" id="UP000050911"/>
    </source>
</evidence>
<dbReference type="Proteomes" id="UP000050911">
    <property type="component" value="Unassembled WGS sequence"/>
</dbReference>